<evidence type="ECO:0000313" key="1">
    <source>
        <dbReference type="EMBL" id="SEH37793.1"/>
    </source>
</evidence>
<reference evidence="3 4" key="1">
    <citation type="submission" date="2016-10" db="EMBL/GenBank/DDBJ databases">
        <authorList>
            <person name="Varghese N."/>
            <person name="Submissions S."/>
        </authorList>
    </citation>
    <scope>NUCLEOTIDE SEQUENCE [LARGE SCALE GENOMIC DNA]</scope>
    <source>
        <strain evidence="3">KHGC19</strain>
        <strain evidence="1 4">WCP15</strain>
    </source>
</reference>
<evidence type="ECO:0000313" key="2">
    <source>
        <dbReference type="EMBL" id="SER31000.1"/>
    </source>
</evidence>
<keyword evidence="4" id="KW-1185">Reference proteome</keyword>
<dbReference type="AlphaFoldDB" id="A0A1H9N4M1"/>
<accession>A0A1H9N4M1</accession>
<gene>
    <name evidence="2" type="ORF">SAMN05216446_0199</name>
    <name evidence="1" type="ORF">SAMN05216447_101192</name>
</gene>
<dbReference type="EMBL" id="FNWT01000001">
    <property type="protein sequence ID" value="SEH37793.1"/>
    <property type="molecule type" value="Genomic_DNA"/>
</dbReference>
<evidence type="ECO:0000313" key="4">
    <source>
        <dbReference type="Proteomes" id="UP000199135"/>
    </source>
</evidence>
<protein>
    <submittedName>
        <fullName evidence="2">Uncharacterized protein</fullName>
    </submittedName>
</protein>
<dbReference type="Proteomes" id="UP000199128">
    <property type="component" value="Unassembled WGS sequence"/>
</dbReference>
<dbReference type="RefSeq" id="WP_078686423.1">
    <property type="nucleotide sequence ID" value="NZ_FNWT01000001.1"/>
</dbReference>
<sequence>MGLHCTDCLYGSFSFNEEYGKYQGSCSRGYTLADPHLTKDPERRFADHPSKLVPVVDPYGAEYLRTDNICKRFLRPTQGTVDEPGRKKRWGML</sequence>
<organism evidence="2 3">
    <name type="scientific">Parafannyhessea umbonata</name>
    <dbReference type="NCBI Taxonomy" id="604330"/>
    <lineage>
        <taxon>Bacteria</taxon>
        <taxon>Bacillati</taxon>
        <taxon>Actinomycetota</taxon>
        <taxon>Coriobacteriia</taxon>
        <taxon>Coriobacteriales</taxon>
        <taxon>Atopobiaceae</taxon>
        <taxon>Parafannyhessea</taxon>
    </lineage>
</organism>
<proteinExistence type="predicted"/>
<name>A0A1H9N4M1_9ACTN</name>
<reference evidence="2" key="2">
    <citation type="submission" date="2016-10" db="EMBL/GenBank/DDBJ databases">
        <authorList>
            <person name="de Groot N.N."/>
        </authorList>
    </citation>
    <scope>NUCLEOTIDE SEQUENCE [LARGE SCALE GENOMIC DNA]</scope>
    <source>
        <strain evidence="2">KHGC19</strain>
    </source>
</reference>
<evidence type="ECO:0000313" key="3">
    <source>
        <dbReference type="Proteomes" id="UP000199128"/>
    </source>
</evidence>
<dbReference type="Proteomes" id="UP000199135">
    <property type="component" value="Unassembled WGS sequence"/>
</dbReference>
<dbReference type="EMBL" id="FOGP01000001">
    <property type="protein sequence ID" value="SER31000.1"/>
    <property type="molecule type" value="Genomic_DNA"/>
</dbReference>